<dbReference type="SUPFAM" id="SSF49785">
    <property type="entry name" value="Galactose-binding domain-like"/>
    <property type="match status" value="2"/>
</dbReference>
<dbReference type="SUPFAM" id="SSF54695">
    <property type="entry name" value="POZ domain"/>
    <property type="match status" value="1"/>
</dbReference>
<evidence type="ECO:0000259" key="1">
    <source>
        <dbReference type="PROSITE" id="PS50097"/>
    </source>
</evidence>
<dbReference type="Pfam" id="PF00651">
    <property type="entry name" value="BTB"/>
    <property type="match status" value="1"/>
</dbReference>
<evidence type="ECO:0000313" key="3">
    <source>
        <dbReference type="Proteomes" id="UP001152747"/>
    </source>
</evidence>
<comment type="caution">
    <text evidence="2">The sequence shown here is derived from an EMBL/GenBank/DDBJ whole genome shotgun (WGS) entry which is preliminary data.</text>
</comment>
<evidence type="ECO:0000313" key="2">
    <source>
        <dbReference type="EMBL" id="CAI5451008.1"/>
    </source>
</evidence>
<dbReference type="InterPro" id="IPR011333">
    <property type="entry name" value="SKP1/BTB/POZ_sf"/>
</dbReference>
<dbReference type="Gene3D" id="2.60.120.260">
    <property type="entry name" value="Galactose-binding domain-like"/>
    <property type="match status" value="1"/>
</dbReference>
<dbReference type="InterPro" id="IPR008979">
    <property type="entry name" value="Galactose-bd-like_sf"/>
</dbReference>
<dbReference type="GO" id="GO:0008344">
    <property type="term" value="P:adult locomotory behavior"/>
    <property type="evidence" value="ECO:0007669"/>
    <property type="project" value="TreeGrafter"/>
</dbReference>
<accession>A0A9P1IS10</accession>
<feature type="domain" description="BTB" evidence="1">
    <location>
        <begin position="61"/>
        <end position="129"/>
    </location>
</feature>
<dbReference type="Gene3D" id="1.25.40.420">
    <property type="match status" value="1"/>
</dbReference>
<dbReference type="OrthoDB" id="9997739at2759"/>
<organism evidence="2 3">
    <name type="scientific">Caenorhabditis angaria</name>
    <dbReference type="NCBI Taxonomy" id="860376"/>
    <lineage>
        <taxon>Eukaryota</taxon>
        <taxon>Metazoa</taxon>
        <taxon>Ecdysozoa</taxon>
        <taxon>Nematoda</taxon>
        <taxon>Chromadorea</taxon>
        <taxon>Rhabditida</taxon>
        <taxon>Rhabditina</taxon>
        <taxon>Rhabditomorpha</taxon>
        <taxon>Rhabditoidea</taxon>
        <taxon>Rhabditidae</taxon>
        <taxon>Peloderinae</taxon>
        <taxon>Caenorhabditis</taxon>
    </lineage>
</organism>
<dbReference type="AlphaFoldDB" id="A0A9P1IS10"/>
<dbReference type="PANTHER" id="PTHR46306:SF1">
    <property type="entry name" value="BTB_POZ DOMAIN-CONTAINING PROTEIN 9"/>
    <property type="match status" value="1"/>
</dbReference>
<protein>
    <recommendedName>
        <fullName evidence="1">BTB domain-containing protein</fullName>
    </recommendedName>
</protein>
<dbReference type="FunFam" id="1.25.40.420:FF:000005">
    <property type="entry name" value="BTB/POZ domain-containing protein 9"/>
    <property type="match status" value="1"/>
</dbReference>
<dbReference type="SMART" id="SM00225">
    <property type="entry name" value="BTB"/>
    <property type="match status" value="1"/>
</dbReference>
<proteinExistence type="predicted"/>
<dbReference type="Pfam" id="PF07707">
    <property type="entry name" value="BACK"/>
    <property type="match status" value="1"/>
</dbReference>
<gene>
    <name evidence="2" type="ORF">CAMP_LOCUS13645</name>
</gene>
<dbReference type="SMART" id="SM00875">
    <property type="entry name" value="BACK"/>
    <property type="match status" value="1"/>
</dbReference>
<dbReference type="InterPro" id="IPR000421">
    <property type="entry name" value="FA58C"/>
</dbReference>
<keyword evidence="3" id="KW-1185">Reference proteome</keyword>
<dbReference type="Gene3D" id="3.30.710.10">
    <property type="entry name" value="Potassium Channel Kv1.1, Chain A"/>
    <property type="match status" value="1"/>
</dbReference>
<dbReference type="GO" id="GO:0050804">
    <property type="term" value="P:modulation of chemical synaptic transmission"/>
    <property type="evidence" value="ECO:0007669"/>
    <property type="project" value="TreeGrafter"/>
</dbReference>
<dbReference type="EMBL" id="CANHGI010000005">
    <property type="protein sequence ID" value="CAI5451008.1"/>
    <property type="molecule type" value="Genomic_DNA"/>
</dbReference>
<dbReference type="InterPro" id="IPR000210">
    <property type="entry name" value="BTB/POZ_dom"/>
</dbReference>
<reference evidence="2" key="1">
    <citation type="submission" date="2022-11" db="EMBL/GenBank/DDBJ databases">
        <authorList>
            <person name="Kikuchi T."/>
        </authorList>
    </citation>
    <scope>NUCLEOTIDE SEQUENCE</scope>
    <source>
        <strain evidence="2">PS1010</strain>
    </source>
</reference>
<sequence length="605" mass="69452">MSDVHALGHVIREHHDIVRNDGINNSNNFNIVNKPSTSYEVQHLAELSNDFEVLILENFQSDVTFVLDDGERISAHRLILAARSDYFKALLYNGMKESEQSEIRLVDTSTIAFKQILKYVYTSRILFAGIELEILLEFLSLANRYNLLQLVKAIGDHLKDIINILNLCVIFNAAQFFSLEDLIEFCLSYSDRHATHVLSAPNFINLTSDSLFQLLRRDSFYAPELDIFNAVQRWSDNNPEEKSALKKLLDLVRLPLIGQNDLLEFVRSSKLVEPDDLLDAITIQTQKKEHVNHRGVRIPNTNVATIFNGASVVCCENENGKKLLCEEIPEEQRLAIHYNPKQSNHYGSKNGIIIDLGRPHIINLIMLDLCSKSELQLYSYIVDVSMSNESWDKEEQHWICVADYSNYACRRKQRIYFEDRVVRYIRVRCAEKTFPKVIVKRFEALYTDDKMPVDESTGLVVPTRNIATIESNALVVEGVSRCRNALINGENMNYDWDSGYTCHQIGSGAIIVELPQPYILSTMRLLLWDCDDRYYSYYIAVSTDQSTWITVVDKTDEECRGWQDLIFNPIPVVFIKLVGTRNSSNEVFHVVHLEAPANRKPILNV</sequence>
<dbReference type="GO" id="GO:0005737">
    <property type="term" value="C:cytoplasm"/>
    <property type="evidence" value="ECO:0007669"/>
    <property type="project" value="TreeGrafter"/>
</dbReference>
<dbReference type="FunFam" id="2.60.120.260:FF:000051">
    <property type="entry name" value="BTB/POZ domain-containing protein 9"/>
    <property type="match status" value="1"/>
</dbReference>
<dbReference type="InterPro" id="IPR011705">
    <property type="entry name" value="BACK"/>
</dbReference>
<dbReference type="Pfam" id="PF00754">
    <property type="entry name" value="F5_F8_type_C"/>
    <property type="match status" value="1"/>
</dbReference>
<dbReference type="InterPro" id="IPR052407">
    <property type="entry name" value="BTB_POZ_domain_cont_9"/>
</dbReference>
<dbReference type="GO" id="GO:0048512">
    <property type="term" value="P:circadian behavior"/>
    <property type="evidence" value="ECO:0007669"/>
    <property type="project" value="TreeGrafter"/>
</dbReference>
<dbReference type="PROSITE" id="PS50097">
    <property type="entry name" value="BTB"/>
    <property type="match status" value="1"/>
</dbReference>
<dbReference type="Proteomes" id="UP001152747">
    <property type="component" value="Unassembled WGS sequence"/>
</dbReference>
<dbReference type="PANTHER" id="PTHR46306">
    <property type="entry name" value="BTB/POZ DOMAIN-CONTAINING PROTEIN 9"/>
    <property type="match status" value="1"/>
</dbReference>
<name>A0A9P1IS10_9PELO</name>